<dbReference type="Proteomes" id="UP000265515">
    <property type="component" value="Unassembled WGS sequence"/>
</dbReference>
<feature type="compositionally biased region" description="Basic and acidic residues" evidence="2">
    <location>
        <begin position="1305"/>
        <end position="1321"/>
    </location>
</feature>
<feature type="compositionally biased region" description="Polar residues" evidence="2">
    <location>
        <begin position="992"/>
        <end position="1002"/>
    </location>
</feature>
<dbReference type="SUPFAM" id="SSF48371">
    <property type="entry name" value="ARM repeat"/>
    <property type="match status" value="1"/>
</dbReference>
<dbReference type="OrthoDB" id="1933966at2759"/>
<feature type="repeat" description="HEAT" evidence="1">
    <location>
        <begin position="555"/>
        <end position="593"/>
    </location>
</feature>
<gene>
    <name evidence="4" type="ORF">CBR_g61483</name>
</gene>
<sequence>MFVFTVLCLFGGGEFGGKLVGPRAAAAALSDYCRGVVANVSTSCHIGAGGHFRPFNSETSCCISLLTANLERCFCDPELVQSMSQVFGIAPSVAIMALDGCAIPPSSVNIYNISGCLDARGVRITESSPTVNVASPETVELTKLGPSPGVSDRVLLFVPGVNDVGRGRAGASIYDLAGGRMQPQLKERFSNSYVLRIDHQGEFNTSLAGGVREVPRKEGLKSGEEIQRLTVDENLTELDRMALYLLPSAHPLQQSCALDKLPAIYKEHGRIAHIALFPTFMRSLDEFALQTQAAAGEVLADILSDPSQSKEIALWLLPAVVKMLSSNRNDEVIKAWLSALYAMAPSLPVKNLKDDLFKLAMSKGEVEETGRSRAVCACILGAISPLLKQEDIERLYLDKAMALCQDTDAEVRGAMSMQLAAIAKAVGVDVTVRVVLPELYELLNDEEVEVKTTAFQGMVEMLDLLPPEIRIKGILPFFKQFATATDVRIMAAVANEFGNVVGKMAADLSDDDMQGLLEHYKNLCRKSGEDIRPACAQNLPAVLRALGARRYALVLHALHIQLAQDSSVTVRKTIAAGLQEVSKIIGKERTAGYLKDIAVQLLKDGNREVQEEMIRNVGGILGQFMVTAPQQRASVYTSLLPAVLQAESNIGNRWRLHLALLETFPQFPTYFTSEQNYEHFIPLCFRYMANGALPVKSAAGFAMAVLIRSNKKASQRYELSQKVVREFAKGRSYWSRLTYTIFCEHALSVCSSRFFKDFFFDAAVDVVQDAIASVRMRACLLLPKLKAAIKLPEDVFALERINFCATQRMNDNDPEVAQIAHSIAEEYKYSSVRCSGLEHFNGTSSNQVEFEALDKQKEEEEWNMLSKDEQEEKRKLDEMLHRLRLESQKRAIGMPSQQPGTGNNPSETEGAASSKRNFRGGALGMERGTVGTPLGKTSTAASKQGGDLGGGKPGTSRGMPSRGGGGGGASREKERETAVTGAGTGLRGGGSSQRSYNPSFPQSTAASSATLSALGSEGSGDGSAAGVSSPKGAVGKSLKQQSFTQLAIAAGGSPSQASGPGSPSVNTANPSSGRPNILIQPVQDPLLTLPALEPVEIHVTPTSSPPSDVAINTTNVAGVAAENLLPSANDSWWLSTPAVSAQSPPQSLDQMHPYDMYHAPIPNNMLYTPIEMDSRAEDTELQTDFALLDFTTDVAMTLGTEGSSAMVPGSPFSSAIAPSPVAKEEEEIDAHIKDRLQATFYERGDDLDWMFSSSSLTSSSSNSFSSSTSSSSSSSSSRDGDRADHGRGHSTAGSKRYPKDLGTTEESRHHSRDEVPSSKLF</sequence>
<organism evidence="4 5">
    <name type="scientific">Chara braunii</name>
    <name type="common">Braun's stonewort</name>
    <dbReference type="NCBI Taxonomy" id="69332"/>
    <lineage>
        <taxon>Eukaryota</taxon>
        <taxon>Viridiplantae</taxon>
        <taxon>Streptophyta</taxon>
        <taxon>Charophyceae</taxon>
        <taxon>Charales</taxon>
        <taxon>Characeae</taxon>
        <taxon>Chara</taxon>
    </lineage>
</organism>
<dbReference type="PROSITE" id="PS50077">
    <property type="entry name" value="HEAT_REPEAT"/>
    <property type="match status" value="2"/>
</dbReference>
<feature type="repeat" description="HEAT" evidence="1">
    <location>
        <begin position="435"/>
        <end position="472"/>
    </location>
</feature>
<dbReference type="EMBL" id="BFEA01000074">
    <property type="protein sequence ID" value="GBG66440.1"/>
    <property type="molecule type" value="Genomic_DNA"/>
</dbReference>
<keyword evidence="5" id="KW-1185">Reference proteome</keyword>
<dbReference type="InterPro" id="IPR039918">
    <property type="entry name" value="PPP4R4"/>
</dbReference>
<feature type="compositionally biased region" description="Low complexity" evidence="2">
    <location>
        <begin position="1256"/>
        <end position="1277"/>
    </location>
</feature>
<feature type="region of interest" description="Disordered" evidence="2">
    <location>
        <begin position="1256"/>
        <end position="1321"/>
    </location>
</feature>
<dbReference type="InterPro" id="IPR011989">
    <property type="entry name" value="ARM-like"/>
</dbReference>
<evidence type="ECO:0000256" key="1">
    <source>
        <dbReference type="PROSITE-ProRule" id="PRU00103"/>
    </source>
</evidence>
<feature type="compositionally biased region" description="Low complexity" evidence="2">
    <location>
        <begin position="1049"/>
        <end position="1064"/>
    </location>
</feature>
<evidence type="ECO:0000313" key="4">
    <source>
        <dbReference type="EMBL" id="GBG66440.1"/>
    </source>
</evidence>
<proteinExistence type="predicted"/>
<evidence type="ECO:0000256" key="3">
    <source>
        <dbReference type="SAM" id="SignalP"/>
    </source>
</evidence>
<feature type="compositionally biased region" description="Polar residues" evidence="2">
    <location>
        <begin position="1065"/>
        <end position="1074"/>
    </location>
</feature>
<reference evidence="4 5" key="1">
    <citation type="journal article" date="2018" name="Cell">
        <title>The Chara Genome: Secondary Complexity and Implications for Plant Terrestrialization.</title>
        <authorList>
            <person name="Nishiyama T."/>
            <person name="Sakayama H."/>
            <person name="Vries J.D."/>
            <person name="Buschmann H."/>
            <person name="Saint-Marcoux D."/>
            <person name="Ullrich K.K."/>
            <person name="Haas F.B."/>
            <person name="Vanderstraeten L."/>
            <person name="Becker D."/>
            <person name="Lang D."/>
            <person name="Vosolsobe S."/>
            <person name="Rombauts S."/>
            <person name="Wilhelmsson P.K.I."/>
            <person name="Janitza P."/>
            <person name="Kern R."/>
            <person name="Heyl A."/>
            <person name="Rumpler F."/>
            <person name="Villalobos L.I.A.C."/>
            <person name="Clay J.M."/>
            <person name="Skokan R."/>
            <person name="Toyoda A."/>
            <person name="Suzuki Y."/>
            <person name="Kagoshima H."/>
            <person name="Schijlen E."/>
            <person name="Tajeshwar N."/>
            <person name="Catarino B."/>
            <person name="Hetherington A.J."/>
            <person name="Saltykova A."/>
            <person name="Bonnot C."/>
            <person name="Breuninger H."/>
            <person name="Symeonidi A."/>
            <person name="Radhakrishnan G.V."/>
            <person name="Van Nieuwerburgh F."/>
            <person name="Deforce D."/>
            <person name="Chang C."/>
            <person name="Karol K.G."/>
            <person name="Hedrich R."/>
            <person name="Ulvskov P."/>
            <person name="Glockner G."/>
            <person name="Delwiche C.F."/>
            <person name="Petrasek J."/>
            <person name="Van de Peer Y."/>
            <person name="Friml J."/>
            <person name="Beilby M."/>
            <person name="Dolan L."/>
            <person name="Kohara Y."/>
            <person name="Sugano S."/>
            <person name="Fujiyama A."/>
            <person name="Delaux P.-M."/>
            <person name="Quint M."/>
            <person name="TheiBen G."/>
            <person name="Hagemann M."/>
            <person name="Harholt J."/>
            <person name="Dunand C."/>
            <person name="Zachgo S."/>
            <person name="Langdale J."/>
            <person name="Maumus F."/>
            <person name="Straeten D.V.D."/>
            <person name="Gould S.B."/>
            <person name="Rensing S.A."/>
        </authorList>
    </citation>
    <scope>NUCLEOTIDE SEQUENCE [LARGE SCALE GENOMIC DNA]</scope>
    <source>
        <strain evidence="4 5">S276</strain>
    </source>
</reference>
<dbReference type="InterPro" id="IPR016024">
    <property type="entry name" value="ARM-type_fold"/>
</dbReference>
<dbReference type="InterPro" id="IPR021133">
    <property type="entry name" value="HEAT_type_2"/>
</dbReference>
<evidence type="ECO:0000256" key="2">
    <source>
        <dbReference type="SAM" id="MobiDB-lite"/>
    </source>
</evidence>
<accession>A0A388K8S1</accession>
<comment type="caution">
    <text evidence="4">The sequence shown here is derived from an EMBL/GenBank/DDBJ whole genome shotgun (WGS) entry which is preliminary data.</text>
</comment>
<feature type="compositionally biased region" description="Gly residues" evidence="2">
    <location>
        <begin position="982"/>
        <end position="991"/>
    </location>
</feature>
<dbReference type="Gene3D" id="1.25.10.10">
    <property type="entry name" value="Leucine-rich Repeat Variant"/>
    <property type="match status" value="1"/>
</dbReference>
<keyword evidence="3" id="KW-0732">Signal</keyword>
<dbReference type="PANTHER" id="PTHR21467">
    <property type="entry name" value="PROTEIN PHOSPHATASE 4 REGULATORY SUBUNIT 4 PPP4R4"/>
    <property type="match status" value="1"/>
</dbReference>
<protein>
    <recommendedName>
        <fullName evidence="6">Condensin complex subunit 1 C-terminal domain-containing protein</fullName>
    </recommendedName>
</protein>
<dbReference type="PANTHER" id="PTHR21467:SF0">
    <property type="entry name" value="SERINE_THREONINE-PROTEIN PHOSPHATASE 4 REGULATORY SUBUNIT 4"/>
    <property type="match status" value="1"/>
</dbReference>
<dbReference type="STRING" id="69332.A0A388K8S1"/>
<feature type="region of interest" description="Disordered" evidence="2">
    <location>
        <begin position="1202"/>
        <end position="1227"/>
    </location>
</feature>
<feature type="region of interest" description="Disordered" evidence="2">
    <location>
        <begin position="887"/>
        <end position="1078"/>
    </location>
</feature>
<dbReference type="Gramene" id="GBG66440">
    <property type="protein sequence ID" value="GBG66440"/>
    <property type="gene ID" value="CBR_g61483"/>
</dbReference>
<feature type="signal peptide" evidence="3">
    <location>
        <begin position="1"/>
        <end position="16"/>
    </location>
</feature>
<name>A0A388K8S1_CHABU</name>
<evidence type="ECO:0000313" key="5">
    <source>
        <dbReference type="Proteomes" id="UP000265515"/>
    </source>
</evidence>
<evidence type="ECO:0008006" key="6">
    <source>
        <dbReference type="Google" id="ProtNLM"/>
    </source>
</evidence>
<feature type="compositionally biased region" description="Polar residues" evidence="2">
    <location>
        <begin position="895"/>
        <end position="907"/>
    </location>
</feature>
<feature type="compositionally biased region" description="Low complexity" evidence="2">
    <location>
        <begin position="1003"/>
        <end position="1016"/>
    </location>
</feature>
<feature type="chain" id="PRO_5017359535" description="Condensin complex subunit 1 C-terminal domain-containing protein" evidence="3">
    <location>
        <begin position="17"/>
        <end position="1321"/>
    </location>
</feature>
<feature type="compositionally biased region" description="Basic and acidic residues" evidence="2">
    <location>
        <begin position="1278"/>
        <end position="1287"/>
    </location>
</feature>